<name>X1AX56_9ZZZZ</name>
<protein>
    <submittedName>
        <fullName evidence="2">Uncharacterized protein</fullName>
    </submittedName>
</protein>
<dbReference type="EMBL" id="BART01016026">
    <property type="protein sequence ID" value="GAG76743.1"/>
    <property type="molecule type" value="Genomic_DNA"/>
</dbReference>
<feature type="region of interest" description="Disordered" evidence="1">
    <location>
        <begin position="1"/>
        <end position="31"/>
    </location>
</feature>
<evidence type="ECO:0000256" key="1">
    <source>
        <dbReference type="SAM" id="MobiDB-lite"/>
    </source>
</evidence>
<evidence type="ECO:0000313" key="2">
    <source>
        <dbReference type="EMBL" id="GAG76743.1"/>
    </source>
</evidence>
<gene>
    <name evidence="2" type="ORF">S01H4_30959</name>
</gene>
<accession>X1AX56</accession>
<comment type="caution">
    <text evidence="2">The sequence shown here is derived from an EMBL/GenBank/DDBJ whole genome shotgun (WGS) entry which is preliminary data.</text>
</comment>
<feature type="compositionally biased region" description="Basic and acidic residues" evidence="1">
    <location>
        <begin position="8"/>
        <end position="31"/>
    </location>
</feature>
<proteinExistence type="predicted"/>
<dbReference type="AlphaFoldDB" id="X1AX56"/>
<sequence>MGEIVMAVEKEPVEDTGEPDREEKSDKEMEKASAGLSGLTVQMSVMQFFGFYASSVVFGGYAFPEDFKEGEGTVWQVRSTEGDEPFEIERAFLKGFPEGLQWWRLRYTSGEESILFEYLIDSEYTISKIRFKDPDSGEIQEYVPEQAEKEDAEEVEEFSEEDWAPYITGKEKLRVGAGTFQADHILIEDERQRWEWWISKGAPGGVVKYIGRNLEENSEIQGELIAINKGYTTEHGSF</sequence>
<reference evidence="2" key="1">
    <citation type="journal article" date="2014" name="Front. Microbiol.">
        <title>High frequency of phylogenetically diverse reductive dehalogenase-homologous genes in deep subseafloor sedimentary metagenomes.</title>
        <authorList>
            <person name="Kawai M."/>
            <person name="Futagami T."/>
            <person name="Toyoda A."/>
            <person name="Takaki Y."/>
            <person name="Nishi S."/>
            <person name="Hori S."/>
            <person name="Arai W."/>
            <person name="Tsubouchi T."/>
            <person name="Morono Y."/>
            <person name="Uchiyama I."/>
            <person name="Ito T."/>
            <person name="Fujiyama A."/>
            <person name="Inagaki F."/>
            <person name="Takami H."/>
        </authorList>
    </citation>
    <scope>NUCLEOTIDE SEQUENCE</scope>
    <source>
        <strain evidence="2">Expedition CK06-06</strain>
    </source>
</reference>
<organism evidence="2">
    <name type="scientific">marine sediment metagenome</name>
    <dbReference type="NCBI Taxonomy" id="412755"/>
    <lineage>
        <taxon>unclassified sequences</taxon>
        <taxon>metagenomes</taxon>
        <taxon>ecological metagenomes</taxon>
    </lineage>
</organism>